<dbReference type="EMBL" id="JABSNO010000002">
    <property type="protein sequence ID" value="NRS91364.1"/>
    <property type="molecule type" value="Genomic_DNA"/>
</dbReference>
<protein>
    <submittedName>
        <fullName evidence="1">Transcriptional regulator with XRE-family HTH domain</fullName>
    </submittedName>
</protein>
<dbReference type="AlphaFoldDB" id="A0A8J8G8C6"/>
<evidence type="ECO:0000313" key="2">
    <source>
        <dbReference type="Proteomes" id="UP000610746"/>
    </source>
</evidence>
<evidence type="ECO:0000313" key="1">
    <source>
        <dbReference type="EMBL" id="NRS91364.1"/>
    </source>
</evidence>
<dbReference type="GO" id="GO:0003677">
    <property type="term" value="F:DNA binding"/>
    <property type="evidence" value="ECO:0007669"/>
    <property type="project" value="InterPro"/>
</dbReference>
<accession>A0A8J8G8C6</accession>
<sequence length="44" mass="5145">MKTKLHDTRTKRNYTQKELATLAAMSQPKYSRKESGYDPILKSE</sequence>
<comment type="caution">
    <text evidence="1">The sequence shown here is derived from an EMBL/GenBank/DDBJ whole genome shotgun (WGS) entry which is preliminary data.</text>
</comment>
<reference evidence="1" key="1">
    <citation type="submission" date="2020-05" db="EMBL/GenBank/DDBJ databases">
        <title>Genomic Encyclopedia of Type Strains, Phase IV (KMG-V): Genome sequencing to study the core and pangenomes of soil and plant-associated prokaryotes.</title>
        <authorList>
            <person name="Whitman W."/>
        </authorList>
    </citation>
    <scope>NUCLEOTIDE SEQUENCE</scope>
    <source>
        <strain evidence="1">16F</strain>
    </source>
</reference>
<proteinExistence type="predicted"/>
<dbReference type="Proteomes" id="UP000610746">
    <property type="component" value="Unassembled WGS sequence"/>
</dbReference>
<dbReference type="RefSeq" id="WP_173777995.1">
    <property type="nucleotide sequence ID" value="NZ_JABSNO010000002.1"/>
</dbReference>
<dbReference type="Gene3D" id="1.10.260.40">
    <property type="entry name" value="lambda repressor-like DNA-binding domains"/>
    <property type="match status" value="1"/>
</dbReference>
<name>A0A8J8G8C6_9FLAO</name>
<organism evidence="1 2">
    <name type="scientific">Frigoriflavimonas asaccharolytica</name>
    <dbReference type="NCBI Taxonomy" id="2735899"/>
    <lineage>
        <taxon>Bacteria</taxon>
        <taxon>Pseudomonadati</taxon>
        <taxon>Bacteroidota</taxon>
        <taxon>Flavobacteriia</taxon>
        <taxon>Flavobacteriales</taxon>
        <taxon>Weeksellaceae</taxon>
        <taxon>Frigoriflavimonas</taxon>
    </lineage>
</organism>
<keyword evidence="2" id="KW-1185">Reference proteome</keyword>
<dbReference type="InterPro" id="IPR010982">
    <property type="entry name" value="Lambda_DNA-bd_dom_sf"/>
</dbReference>
<dbReference type="SUPFAM" id="SSF47413">
    <property type="entry name" value="lambda repressor-like DNA-binding domains"/>
    <property type="match status" value="1"/>
</dbReference>
<gene>
    <name evidence="1" type="ORF">HNQ03_000430</name>
</gene>